<comment type="caution">
    <text evidence="2">The sequence shown here is derived from an EMBL/GenBank/DDBJ whole genome shotgun (WGS) entry which is preliminary data.</text>
</comment>
<dbReference type="Proteomes" id="UP001161757">
    <property type="component" value="Unassembled WGS sequence"/>
</dbReference>
<reference evidence="2" key="1">
    <citation type="submission" date="2023-01" db="EMBL/GenBank/DDBJ databases">
        <title>Exophiala dermititidis isolated from Cystic Fibrosis Patient.</title>
        <authorList>
            <person name="Kurbessoian T."/>
            <person name="Crocker A."/>
            <person name="Murante D."/>
            <person name="Hogan D.A."/>
            <person name="Stajich J.E."/>
        </authorList>
    </citation>
    <scope>NUCLEOTIDE SEQUENCE</scope>
    <source>
        <strain evidence="2">Ex8</strain>
    </source>
</reference>
<feature type="region of interest" description="Disordered" evidence="1">
    <location>
        <begin position="700"/>
        <end position="758"/>
    </location>
</feature>
<feature type="compositionally biased region" description="Low complexity" evidence="1">
    <location>
        <begin position="738"/>
        <end position="757"/>
    </location>
</feature>
<proteinExistence type="predicted"/>
<gene>
    <name evidence="2" type="ORF">HRR80_003438</name>
</gene>
<organism evidence="2 3">
    <name type="scientific">Exophiala dermatitidis</name>
    <name type="common">Black yeast-like fungus</name>
    <name type="synonym">Wangiella dermatitidis</name>
    <dbReference type="NCBI Taxonomy" id="5970"/>
    <lineage>
        <taxon>Eukaryota</taxon>
        <taxon>Fungi</taxon>
        <taxon>Dikarya</taxon>
        <taxon>Ascomycota</taxon>
        <taxon>Pezizomycotina</taxon>
        <taxon>Eurotiomycetes</taxon>
        <taxon>Chaetothyriomycetidae</taxon>
        <taxon>Chaetothyriales</taxon>
        <taxon>Herpotrichiellaceae</taxon>
        <taxon>Exophiala</taxon>
    </lineage>
</organism>
<accession>A0AAN6EWK0</accession>
<protein>
    <submittedName>
        <fullName evidence="2">Uncharacterized protein</fullName>
    </submittedName>
</protein>
<feature type="compositionally biased region" description="Low complexity" evidence="1">
    <location>
        <begin position="710"/>
        <end position="722"/>
    </location>
</feature>
<name>A0AAN6EWK0_EXODE</name>
<sequence>MASITFDTELMVNHIAATPAKPGSAFTTVLEPKSRRPAVISLSNENPPVLELIKEDDAGNRNLINLGGKLNLPAGAVIQAFVAEQAEDLKIYMAVAVKNDKNSDVYVCRPFLLDDLSNIQQYPKQKMEMINKLFMGAVTKSGDYPLLVADIQPPGRASSKSSDLKAIWVDGDKTKSLQTFQLPQNADKIMSVAVASYGVLGKGLWILYSTQNESKLICNLARPGTDGEALHYQQLEPACHPKATAIASYTDKDQRSGLLMGTPNGLFTISADDCIHSTKSHTLISNDSFFNAPTSLFVAQDGPYLTIWGLSQDGQLGYLTTDSANIEKKQKPGAVLLGKQSSSSFSPSISQPSPEAKLNTVTQIVISNDFQGKLTMLVQNQDSGIWRSEPFGIADYNKTVEIQSYAVRLTIRNEKSIPIVNGEVCVVASSDTTAYVNGRTYNITSDLDGTWLPMDTSGQVSMIVATNMISGRSFRVVQVRDNQKSDVELADRTVKIDPSLKVVHTLCSKLGGDTDLGSLKTQSGQNLWSESEKPKHEDLKAARECFKSMNQARSDILNPTSSRRADLGTALADLGNMTMDAFHHVKDAINHAVDWVVEKVQGVWRFACQIAGEMKRFVLDTIEKIGEAAQWVWNKIKLGWQKLLDFLGHLFGWDDIKNTSNDIYDLLVGSIDWVSNGIAKVEPKVEGFFDKLKSEVTIPKLNEPRSTNQGASGKSSSSAKASDSPAFNYLTDRMKHGNPGSSTGSTTSNQPQSGQPSFEDILKPLGESLMKLVTDIANDASKLFNSVGDMSPADLFARLGDKLLVNVIDVIKSIVLGVLKFLRKSIGLFKDIATGKISVPIISALYKLCTGDDLDWIKLVSFILGFMTCTLSRIVTGKPPPRLHEPGQKFLDKLVDGSTTSDEKKGNALFFSGVGLSISAVKIIYDAITVAKSVTKVGAVETAVGSVKTEAFGIVMDIASAICIYPSDPKAPGYDLRKWIVYLNGASICMDVALKIGSKGPNPAMEKGVAIFKFITDVVNACLYGMVFSKELQADKKDWTDKDDDLTNCAICEDVFGTVKSCGKLICGVSGESPQSAVVGLAVMAAAGLGLTVNKGFTLNRVAEVNPQCYRGALC</sequence>
<dbReference type="EMBL" id="JAJGCB010000005">
    <property type="protein sequence ID" value="KAJ8992329.1"/>
    <property type="molecule type" value="Genomic_DNA"/>
</dbReference>
<dbReference type="AlphaFoldDB" id="A0AAN6EWK0"/>
<evidence type="ECO:0000313" key="3">
    <source>
        <dbReference type="Proteomes" id="UP001161757"/>
    </source>
</evidence>
<evidence type="ECO:0000313" key="2">
    <source>
        <dbReference type="EMBL" id="KAJ8992329.1"/>
    </source>
</evidence>
<evidence type="ECO:0000256" key="1">
    <source>
        <dbReference type="SAM" id="MobiDB-lite"/>
    </source>
</evidence>